<dbReference type="InterPro" id="IPR014710">
    <property type="entry name" value="RmlC-like_jellyroll"/>
</dbReference>
<keyword evidence="7 8" id="KW-0464">Manganese</keyword>
<keyword evidence="4 11" id="KW-0964">Secreted</keyword>
<feature type="binding site" evidence="8">
    <location>
        <position position="120"/>
    </location>
    <ligand>
        <name>oxalate</name>
        <dbReference type="ChEBI" id="CHEBI:30623"/>
    </ligand>
</feature>
<keyword evidence="11" id="KW-0732">Signal</keyword>
<keyword evidence="5 8" id="KW-0479">Metal-binding</keyword>
<feature type="binding site" evidence="9">
    <location>
        <position position="170"/>
    </location>
    <ligand>
        <name>Mn(2+)</name>
        <dbReference type="ChEBI" id="CHEBI:29035"/>
    </ligand>
</feature>
<evidence type="ECO:0000256" key="9">
    <source>
        <dbReference type="PIRSR" id="PIRSR601929-2"/>
    </source>
</evidence>
<evidence type="ECO:0000313" key="13">
    <source>
        <dbReference type="EMBL" id="CAI9106369.1"/>
    </source>
</evidence>
<keyword evidence="14" id="KW-1185">Reference proteome</keyword>
<evidence type="ECO:0000256" key="2">
    <source>
        <dbReference type="ARBA" id="ARBA00007456"/>
    </source>
</evidence>
<evidence type="ECO:0000259" key="12">
    <source>
        <dbReference type="SMART" id="SM00835"/>
    </source>
</evidence>
<dbReference type="InterPro" id="IPR011051">
    <property type="entry name" value="RmlC_Cupin_sf"/>
</dbReference>
<sequence length="230" mass="24732">MAANSFFFWAALAFAVVVDSSSSPLFCSAYDLDPLQDFCVAVPDQVSAVFVNGKLCKNPKLVTVDDFLGFGFHLPGKFAAPTGFSVTVGDVNSIPGLNTQGLTLIRVDIEPNGVVPPHTHPRATEVIVLLEGTIYAGFVTSNPPDGSKNRLFAKVLKAGDMFVFPIGMVHFQRNVGKTKAMGIVAFNSQNPGIISVANSVFGTEPHISPELLTKSFQLDNKTIDYLFSKF</sequence>
<evidence type="ECO:0000256" key="10">
    <source>
        <dbReference type="PIRSR" id="PIRSR601929-3"/>
    </source>
</evidence>
<feature type="chain" id="PRO_5043103540" description="Germin-like protein" evidence="11">
    <location>
        <begin position="23"/>
        <end position="230"/>
    </location>
</feature>
<dbReference type="PRINTS" id="PR00325">
    <property type="entry name" value="GERMIN"/>
</dbReference>
<dbReference type="EMBL" id="OX459122">
    <property type="protein sequence ID" value="CAI9106369.1"/>
    <property type="molecule type" value="Genomic_DNA"/>
</dbReference>
<dbReference type="FunFam" id="2.60.120.10:FF:000005">
    <property type="entry name" value="Germin-like protein subfamily 1 member 8"/>
    <property type="match status" value="1"/>
</dbReference>
<feature type="binding site" evidence="9">
    <location>
        <position position="120"/>
    </location>
    <ligand>
        <name>Mn(2+)</name>
        <dbReference type="ChEBI" id="CHEBI:29035"/>
    </ligand>
</feature>
<dbReference type="GO" id="GO:0048046">
    <property type="term" value="C:apoplast"/>
    <property type="evidence" value="ECO:0007669"/>
    <property type="project" value="UniProtKB-SubCell"/>
</dbReference>
<evidence type="ECO:0000256" key="3">
    <source>
        <dbReference type="ARBA" id="ARBA00022523"/>
    </source>
</evidence>
<dbReference type="PROSITE" id="PS00725">
    <property type="entry name" value="GERMIN"/>
    <property type="match status" value="1"/>
</dbReference>
<protein>
    <recommendedName>
        <fullName evidence="11">Germin-like protein</fullName>
    </recommendedName>
</protein>
<organism evidence="13 14">
    <name type="scientific">Oldenlandia corymbosa var. corymbosa</name>
    <dbReference type="NCBI Taxonomy" id="529605"/>
    <lineage>
        <taxon>Eukaryota</taxon>
        <taxon>Viridiplantae</taxon>
        <taxon>Streptophyta</taxon>
        <taxon>Embryophyta</taxon>
        <taxon>Tracheophyta</taxon>
        <taxon>Spermatophyta</taxon>
        <taxon>Magnoliopsida</taxon>
        <taxon>eudicotyledons</taxon>
        <taxon>Gunneridae</taxon>
        <taxon>Pentapetalae</taxon>
        <taxon>asterids</taxon>
        <taxon>lamiids</taxon>
        <taxon>Gentianales</taxon>
        <taxon>Rubiaceae</taxon>
        <taxon>Rubioideae</taxon>
        <taxon>Spermacoceae</taxon>
        <taxon>Hedyotis-Oldenlandia complex</taxon>
        <taxon>Oldenlandia</taxon>
    </lineage>
</organism>
<keyword evidence="3 11" id="KW-0052">Apoplast</keyword>
<dbReference type="Gene3D" id="2.60.120.10">
    <property type="entry name" value="Jelly Rolls"/>
    <property type="match status" value="1"/>
</dbReference>
<feature type="signal peptide" evidence="11">
    <location>
        <begin position="1"/>
        <end position="22"/>
    </location>
</feature>
<dbReference type="InterPro" id="IPR019780">
    <property type="entry name" value="Germin_Mn-BS"/>
</dbReference>
<comment type="subcellular location">
    <subcellularLocation>
        <location evidence="1 11">Secreted</location>
        <location evidence="1 11">Extracellular space</location>
        <location evidence="1 11">Apoplast</location>
    </subcellularLocation>
</comment>
<dbReference type="SMART" id="SM00835">
    <property type="entry name" value="Cupin_1"/>
    <property type="match status" value="1"/>
</dbReference>
<feature type="domain" description="Cupin type-1" evidence="12">
    <location>
        <begin position="70"/>
        <end position="224"/>
    </location>
</feature>
<evidence type="ECO:0000256" key="4">
    <source>
        <dbReference type="ARBA" id="ARBA00022525"/>
    </source>
</evidence>
<feature type="disulfide bond" evidence="10">
    <location>
        <begin position="39"/>
        <end position="56"/>
    </location>
</feature>
<dbReference type="SUPFAM" id="SSF51182">
    <property type="entry name" value="RmlC-like cupins"/>
    <property type="match status" value="1"/>
</dbReference>
<dbReference type="AlphaFoldDB" id="A0AAV1DEV4"/>
<feature type="binding site" evidence="9">
    <location>
        <position position="125"/>
    </location>
    <ligand>
        <name>Mn(2+)</name>
        <dbReference type="ChEBI" id="CHEBI:29035"/>
    </ligand>
</feature>
<gene>
    <name evidence="13" type="ORF">OLC1_LOCUS14877</name>
</gene>
<accession>A0AAV1DEV4</accession>
<feature type="binding site" evidence="9">
    <location>
        <position position="118"/>
    </location>
    <ligand>
        <name>Mn(2+)</name>
        <dbReference type="ChEBI" id="CHEBI:29035"/>
    </ligand>
</feature>
<evidence type="ECO:0000313" key="14">
    <source>
        <dbReference type="Proteomes" id="UP001161247"/>
    </source>
</evidence>
<dbReference type="Proteomes" id="UP001161247">
    <property type="component" value="Chromosome 5"/>
</dbReference>
<dbReference type="Pfam" id="PF00190">
    <property type="entry name" value="Cupin_1"/>
    <property type="match status" value="1"/>
</dbReference>
<evidence type="ECO:0000256" key="5">
    <source>
        <dbReference type="ARBA" id="ARBA00022723"/>
    </source>
</evidence>
<evidence type="ECO:0000256" key="1">
    <source>
        <dbReference type="ARBA" id="ARBA00004271"/>
    </source>
</evidence>
<proteinExistence type="inferred from homology"/>
<comment type="similarity">
    <text evidence="2 11">Belongs to the germin family.</text>
</comment>
<evidence type="ECO:0000256" key="11">
    <source>
        <dbReference type="RuleBase" id="RU366015"/>
    </source>
</evidence>
<dbReference type="GO" id="GO:0030145">
    <property type="term" value="F:manganese ion binding"/>
    <property type="evidence" value="ECO:0007669"/>
    <property type="project" value="UniProtKB-UniRule"/>
</dbReference>
<name>A0AAV1DEV4_OLDCO</name>
<reference evidence="13" key="1">
    <citation type="submission" date="2023-03" db="EMBL/GenBank/DDBJ databases">
        <authorList>
            <person name="Julca I."/>
        </authorList>
    </citation>
    <scope>NUCLEOTIDE SEQUENCE</scope>
</reference>
<evidence type="ECO:0000256" key="8">
    <source>
        <dbReference type="PIRSR" id="PIRSR601929-1"/>
    </source>
</evidence>
<evidence type="ECO:0000256" key="6">
    <source>
        <dbReference type="ARBA" id="ARBA00023157"/>
    </source>
</evidence>
<keyword evidence="6 10" id="KW-1015">Disulfide bond</keyword>
<evidence type="ECO:0000256" key="7">
    <source>
        <dbReference type="ARBA" id="ARBA00023211"/>
    </source>
</evidence>
<dbReference type="InterPro" id="IPR001929">
    <property type="entry name" value="Germin"/>
</dbReference>
<dbReference type="CDD" id="cd02241">
    <property type="entry name" value="cupin_OxOx"/>
    <property type="match status" value="1"/>
</dbReference>
<dbReference type="PANTHER" id="PTHR31238">
    <property type="entry name" value="GERMIN-LIKE PROTEIN SUBFAMILY 3 MEMBER 3"/>
    <property type="match status" value="1"/>
</dbReference>
<feature type="binding site" evidence="8">
    <location>
        <position position="125"/>
    </location>
    <ligand>
        <name>oxalate</name>
        <dbReference type="ChEBI" id="CHEBI:30623"/>
    </ligand>
</feature>
<dbReference type="InterPro" id="IPR006045">
    <property type="entry name" value="Cupin_1"/>
</dbReference>